<dbReference type="CDD" id="cd09603">
    <property type="entry name" value="M1_APN_like"/>
    <property type="match status" value="1"/>
</dbReference>
<dbReference type="GO" id="GO:0008270">
    <property type="term" value="F:zinc ion binding"/>
    <property type="evidence" value="ECO:0007669"/>
    <property type="project" value="InterPro"/>
</dbReference>
<keyword evidence="10" id="KW-0862">Zinc</keyword>
<feature type="domain" description="Peptidase M1 membrane alanine aminopeptidase" evidence="13">
    <location>
        <begin position="273"/>
        <end position="477"/>
    </location>
</feature>
<evidence type="ECO:0000259" key="13">
    <source>
        <dbReference type="Pfam" id="PF01433"/>
    </source>
</evidence>
<dbReference type="Proteomes" id="UP000198711">
    <property type="component" value="Unassembled WGS sequence"/>
</dbReference>
<comment type="caution">
    <text evidence="15">The sequence shown here is derived from an EMBL/GenBank/DDBJ whole genome shotgun (WGS) entry which is preliminary data.</text>
</comment>
<dbReference type="Gene3D" id="1.10.390.10">
    <property type="entry name" value="Neutral Protease Domain 2"/>
    <property type="match status" value="1"/>
</dbReference>
<evidence type="ECO:0000256" key="12">
    <source>
        <dbReference type="SAM" id="SignalP"/>
    </source>
</evidence>
<dbReference type="GO" id="GO:0042277">
    <property type="term" value="F:peptide binding"/>
    <property type="evidence" value="ECO:0007669"/>
    <property type="project" value="TreeGrafter"/>
</dbReference>
<dbReference type="GO" id="GO:0043171">
    <property type="term" value="P:peptide catabolic process"/>
    <property type="evidence" value="ECO:0007669"/>
    <property type="project" value="TreeGrafter"/>
</dbReference>
<feature type="signal peptide" evidence="12">
    <location>
        <begin position="1"/>
        <end position="16"/>
    </location>
</feature>
<gene>
    <name evidence="15" type="ORF">SAMN05444410_1024</name>
</gene>
<reference evidence="15 16" key="1">
    <citation type="submission" date="2016-10" db="EMBL/GenBank/DDBJ databases">
        <authorList>
            <person name="Varghese N."/>
            <person name="Submissions S."/>
        </authorList>
    </citation>
    <scope>NUCLEOTIDE SEQUENCE [LARGE SCALE GENOMIC DNA]</scope>
    <source>
        <strain evidence="15 16">DSM 25353</strain>
    </source>
</reference>
<evidence type="ECO:0000256" key="7">
    <source>
        <dbReference type="ARBA" id="ARBA00022670"/>
    </source>
</evidence>
<dbReference type="PRINTS" id="PR00756">
    <property type="entry name" value="ALADIPTASE"/>
</dbReference>
<sequence length="824" mass="93584">MKKLLLAITLFSAVMASSQPSGNTDDGWKKIYRAFATKVNDLVHTRLDARFDYEHAYLNGKVWLTLKPHFYSTDSLRLDAKGMDIHKVALVKASGAQVPLKYAYDSFFLDIKLDKVYKKNESYTVFIDYTAKPNEFKTEGSAAITDAKGLYFINPKGEEKDKPTQIWTQGETEGTSVWIPTIDRPNQKSTQLFNLTVPAKYISLSNGLMTKQAKNADGTRTDTWVMTQPHAPYLFFIGVGDYAVVKDSYKGKEVSYYVEKEYEKVARKIFGYTPEMIRFYSEKLGIEYPWPKYSQIVGRDYVSGAMENTTATLHQESAQQDARELVDGNAWESVIAHELFHQWFGDLVTAESWSNLTVNESFADYSQYLWFEHKYGKDEAGFEQYKEMQEYLRSTDTDRDLVRFYYRDKEDMFDRVSYNKGGRILHMLRNYVGDDAFFASLNKYLTTYKYGNGNAYKLRLAFEEVTGKDLNWFFNQWYFGNGHPKLDISYAYDAGKHIQKVIIKQTQSGDKTFKLPLAIDVYTGSQKQRHQVWVENKVDSFLFTVSAKPNLVNVDADKMVLADKKDNKGLEEFIFQYKHAGNYLDRREAVEFASKKIKDPAAYQLVYDALSDPFYRIRLKALGSFGSATLDAPTIARIEAIAKKDSSRITRAEAIAELGKLKLSQYRSFFLSAVNDSSYSVSGEALKALAGIDSATALKEATRLSGEKNKGKLLLAVTDVLVSYGGESNFETVAEKFAAMPVGQEKFTFLMPFGEFVSKLTNPAQFRRGVDLIVAFRNAIPSQVRERTDPYINGMILGGILSKKEAAGAKEMADYIKSKTTSLK</sequence>
<evidence type="ECO:0000259" key="14">
    <source>
        <dbReference type="Pfam" id="PF17900"/>
    </source>
</evidence>
<evidence type="ECO:0000256" key="6">
    <source>
        <dbReference type="ARBA" id="ARBA00022438"/>
    </source>
</evidence>
<comment type="similarity">
    <text evidence="3">Belongs to the peptidase M1 family.</text>
</comment>
<dbReference type="SUPFAM" id="SSF55486">
    <property type="entry name" value="Metalloproteases ('zincins'), catalytic domain"/>
    <property type="match status" value="1"/>
</dbReference>
<dbReference type="EMBL" id="FNNO01000002">
    <property type="protein sequence ID" value="SDW32867.1"/>
    <property type="molecule type" value="Genomic_DNA"/>
</dbReference>
<dbReference type="InterPro" id="IPR001930">
    <property type="entry name" value="Peptidase_M1"/>
</dbReference>
<dbReference type="RefSeq" id="WP_092721996.1">
    <property type="nucleotide sequence ID" value="NZ_FNNO01000002.1"/>
</dbReference>
<dbReference type="GO" id="GO:0070006">
    <property type="term" value="F:metalloaminopeptidase activity"/>
    <property type="evidence" value="ECO:0007669"/>
    <property type="project" value="TreeGrafter"/>
</dbReference>
<keyword evidence="12" id="KW-0732">Signal</keyword>
<dbReference type="InterPro" id="IPR045357">
    <property type="entry name" value="Aminopeptidase_N-like_N"/>
</dbReference>
<accession>A0A8X8I9I2</accession>
<evidence type="ECO:0000256" key="4">
    <source>
        <dbReference type="ARBA" id="ARBA00012564"/>
    </source>
</evidence>
<dbReference type="GO" id="GO:0005737">
    <property type="term" value="C:cytoplasm"/>
    <property type="evidence" value="ECO:0007669"/>
    <property type="project" value="TreeGrafter"/>
</dbReference>
<evidence type="ECO:0000313" key="16">
    <source>
        <dbReference type="Proteomes" id="UP000198711"/>
    </source>
</evidence>
<evidence type="ECO:0000256" key="11">
    <source>
        <dbReference type="ARBA" id="ARBA00023049"/>
    </source>
</evidence>
<evidence type="ECO:0000256" key="5">
    <source>
        <dbReference type="ARBA" id="ARBA00015611"/>
    </source>
</evidence>
<dbReference type="GO" id="GO:0016020">
    <property type="term" value="C:membrane"/>
    <property type="evidence" value="ECO:0007669"/>
    <property type="project" value="TreeGrafter"/>
</dbReference>
<dbReference type="GO" id="GO:0016285">
    <property type="term" value="F:alanyl aminopeptidase activity"/>
    <property type="evidence" value="ECO:0007669"/>
    <property type="project" value="UniProtKB-EC"/>
</dbReference>
<evidence type="ECO:0000256" key="1">
    <source>
        <dbReference type="ARBA" id="ARBA00000098"/>
    </source>
</evidence>
<dbReference type="GO" id="GO:0005615">
    <property type="term" value="C:extracellular space"/>
    <property type="evidence" value="ECO:0007669"/>
    <property type="project" value="TreeGrafter"/>
</dbReference>
<dbReference type="InterPro" id="IPR050344">
    <property type="entry name" value="Peptidase_M1_aminopeptidases"/>
</dbReference>
<feature type="chain" id="PRO_5036485957" description="Aminopeptidase N" evidence="12">
    <location>
        <begin position="17"/>
        <end position="824"/>
    </location>
</feature>
<dbReference type="InterPro" id="IPR042097">
    <property type="entry name" value="Aminopeptidase_N-like_N_sf"/>
</dbReference>
<keyword evidence="16" id="KW-1185">Reference proteome</keyword>
<dbReference type="InterPro" id="IPR027268">
    <property type="entry name" value="Peptidase_M4/M1_CTD_sf"/>
</dbReference>
<dbReference type="InterPro" id="IPR011989">
    <property type="entry name" value="ARM-like"/>
</dbReference>
<keyword evidence="9" id="KW-0378">Hydrolase</keyword>
<dbReference type="InterPro" id="IPR016024">
    <property type="entry name" value="ARM-type_fold"/>
</dbReference>
<dbReference type="EC" id="3.4.11.2" evidence="4"/>
<name>A0A8X8I9I2_9BACT</name>
<dbReference type="SUPFAM" id="SSF63737">
    <property type="entry name" value="Leukotriene A4 hydrolase N-terminal domain"/>
    <property type="match status" value="1"/>
</dbReference>
<evidence type="ECO:0000256" key="9">
    <source>
        <dbReference type="ARBA" id="ARBA00022801"/>
    </source>
</evidence>
<dbReference type="Gene3D" id="1.25.10.10">
    <property type="entry name" value="Leucine-rich Repeat Variant"/>
    <property type="match status" value="1"/>
</dbReference>
<evidence type="ECO:0000256" key="2">
    <source>
        <dbReference type="ARBA" id="ARBA00001947"/>
    </source>
</evidence>
<proteinExistence type="inferred from homology"/>
<comment type="catalytic activity">
    <reaction evidence="1">
        <text>Release of an N-terminal amino acid, Xaa-|-Yaa- from a peptide, amide or arylamide. Xaa is preferably Ala, but may be most amino acids including Pro (slow action). When a terminal hydrophobic residue is followed by a prolyl residue, the two may be released as an intact Xaa-Pro dipeptide.</text>
        <dbReference type="EC" id="3.4.11.2"/>
    </reaction>
</comment>
<dbReference type="InterPro" id="IPR014782">
    <property type="entry name" value="Peptidase_M1_dom"/>
</dbReference>
<evidence type="ECO:0000256" key="8">
    <source>
        <dbReference type="ARBA" id="ARBA00022723"/>
    </source>
</evidence>
<evidence type="ECO:0000313" key="15">
    <source>
        <dbReference type="EMBL" id="SDW32867.1"/>
    </source>
</evidence>
<keyword evidence="7" id="KW-0645">Protease</keyword>
<comment type="cofactor">
    <cofactor evidence="2">
        <name>Zn(2+)</name>
        <dbReference type="ChEBI" id="CHEBI:29105"/>
    </cofactor>
</comment>
<dbReference type="Pfam" id="PF01433">
    <property type="entry name" value="Peptidase_M1"/>
    <property type="match status" value="1"/>
</dbReference>
<keyword evidence="11" id="KW-0482">Metalloprotease</keyword>
<keyword evidence="8" id="KW-0479">Metal-binding</keyword>
<keyword evidence="6 15" id="KW-0031">Aminopeptidase</keyword>
<evidence type="ECO:0000256" key="10">
    <source>
        <dbReference type="ARBA" id="ARBA00022833"/>
    </source>
</evidence>
<protein>
    <recommendedName>
        <fullName evidence="5">Aminopeptidase N</fullName>
        <ecNumber evidence="4">3.4.11.2</ecNumber>
    </recommendedName>
</protein>
<dbReference type="AlphaFoldDB" id="A0A8X8I9I2"/>
<organism evidence="15 16">
    <name type="scientific">Hydrobacter penzbergensis</name>
    <dbReference type="NCBI Taxonomy" id="1235997"/>
    <lineage>
        <taxon>Bacteria</taxon>
        <taxon>Pseudomonadati</taxon>
        <taxon>Bacteroidota</taxon>
        <taxon>Chitinophagia</taxon>
        <taxon>Chitinophagales</taxon>
        <taxon>Chitinophagaceae</taxon>
        <taxon>Hydrobacter</taxon>
    </lineage>
</organism>
<dbReference type="PANTHER" id="PTHR11533">
    <property type="entry name" value="PROTEASE M1 ZINC METALLOPROTEASE"/>
    <property type="match status" value="1"/>
</dbReference>
<dbReference type="Gene3D" id="2.60.40.1730">
    <property type="entry name" value="tricorn interacting facor f3 domain"/>
    <property type="match status" value="1"/>
</dbReference>
<dbReference type="Pfam" id="PF17900">
    <property type="entry name" value="Peptidase_M1_N"/>
    <property type="match status" value="1"/>
</dbReference>
<dbReference type="SUPFAM" id="SSF48371">
    <property type="entry name" value="ARM repeat"/>
    <property type="match status" value="1"/>
</dbReference>
<dbReference type="GO" id="GO:0006508">
    <property type="term" value="P:proteolysis"/>
    <property type="evidence" value="ECO:0007669"/>
    <property type="project" value="UniProtKB-KW"/>
</dbReference>
<dbReference type="PANTHER" id="PTHR11533:SF174">
    <property type="entry name" value="PUROMYCIN-SENSITIVE AMINOPEPTIDASE-RELATED"/>
    <property type="match status" value="1"/>
</dbReference>
<evidence type="ECO:0000256" key="3">
    <source>
        <dbReference type="ARBA" id="ARBA00010136"/>
    </source>
</evidence>
<feature type="domain" description="Aminopeptidase N-like N-terminal" evidence="14">
    <location>
        <begin position="45"/>
        <end position="234"/>
    </location>
</feature>